<feature type="transmembrane region" description="Helical" evidence="1">
    <location>
        <begin position="20"/>
        <end position="41"/>
    </location>
</feature>
<proteinExistence type="predicted"/>
<keyword evidence="1" id="KW-0472">Membrane</keyword>
<feature type="transmembrane region" description="Helical" evidence="1">
    <location>
        <begin position="61"/>
        <end position="85"/>
    </location>
</feature>
<evidence type="ECO:0000313" key="3">
    <source>
        <dbReference type="EMBL" id="TBU27786.1"/>
    </source>
</evidence>
<gene>
    <name evidence="3" type="ORF">BD311DRAFT_365337</name>
</gene>
<dbReference type="PANTHER" id="PTHR40465:SF1">
    <property type="entry name" value="DUF6534 DOMAIN-CONTAINING PROTEIN"/>
    <property type="match status" value="1"/>
</dbReference>
<keyword evidence="1" id="KW-1133">Transmembrane helix</keyword>
<evidence type="ECO:0000259" key="2">
    <source>
        <dbReference type="Pfam" id="PF20152"/>
    </source>
</evidence>
<organism evidence="3">
    <name type="scientific">Dichomitus squalens</name>
    <dbReference type="NCBI Taxonomy" id="114155"/>
    <lineage>
        <taxon>Eukaryota</taxon>
        <taxon>Fungi</taxon>
        <taxon>Dikarya</taxon>
        <taxon>Basidiomycota</taxon>
        <taxon>Agaricomycotina</taxon>
        <taxon>Agaricomycetes</taxon>
        <taxon>Polyporales</taxon>
        <taxon>Polyporaceae</taxon>
        <taxon>Dichomitus</taxon>
    </lineage>
</organism>
<accession>A0A4Q9MNX6</accession>
<feature type="transmembrane region" description="Helical" evidence="1">
    <location>
        <begin position="105"/>
        <end position="127"/>
    </location>
</feature>
<protein>
    <recommendedName>
        <fullName evidence="2">DUF6534 domain-containing protein</fullName>
    </recommendedName>
</protein>
<dbReference type="EMBL" id="ML143428">
    <property type="protein sequence ID" value="TBU27786.1"/>
    <property type="molecule type" value="Genomic_DNA"/>
</dbReference>
<reference evidence="3" key="1">
    <citation type="submission" date="2019-01" db="EMBL/GenBank/DDBJ databases">
        <title>Draft genome sequences of three monokaryotic isolates of the white-rot basidiomycete fungus Dichomitus squalens.</title>
        <authorList>
            <consortium name="DOE Joint Genome Institute"/>
            <person name="Lopez S.C."/>
            <person name="Andreopoulos B."/>
            <person name="Pangilinan J."/>
            <person name="Lipzen A."/>
            <person name="Riley R."/>
            <person name="Ahrendt S."/>
            <person name="Ng V."/>
            <person name="Barry K."/>
            <person name="Daum C."/>
            <person name="Grigoriev I.V."/>
            <person name="Hilden K.S."/>
            <person name="Makela M.R."/>
            <person name="de Vries R.P."/>
        </authorList>
    </citation>
    <scope>NUCLEOTIDE SEQUENCE [LARGE SCALE GENOMIC DNA]</scope>
    <source>
        <strain evidence="3">OM18370.1</strain>
    </source>
</reference>
<dbReference type="InterPro" id="IPR045339">
    <property type="entry name" value="DUF6534"/>
</dbReference>
<keyword evidence="1" id="KW-0812">Transmembrane</keyword>
<feature type="transmembrane region" description="Helical" evidence="1">
    <location>
        <begin position="134"/>
        <end position="159"/>
    </location>
</feature>
<dbReference type="OrthoDB" id="2737607at2759"/>
<dbReference type="Proteomes" id="UP000292957">
    <property type="component" value="Unassembled WGS sequence"/>
</dbReference>
<name>A0A4Q9MNX6_9APHY</name>
<dbReference type="AlphaFoldDB" id="A0A4Q9MNX6"/>
<dbReference type="Pfam" id="PF20152">
    <property type="entry name" value="DUF6534"/>
    <property type="match status" value="1"/>
</dbReference>
<feature type="transmembrane region" description="Helical" evidence="1">
    <location>
        <begin position="171"/>
        <end position="195"/>
    </location>
</feature>
<feature type="domain" description="DUF6534" evidence="2">
    <location>
        <begin position="180"/>
        <end position="290"/>
    </location>
</feature>
<dbReference type="PANTHER" id="PTHR40465">
    <property type="entry name" value="CHROMOSOME 1, WHOLE GENOME SHOTGUN SEQUENCE"/>
    <property type="match status" value="1"/>
</dbReference>
<evidence type="ECO:0000256" key="1">
    <source>
        <dbReference type="SAM" id="Phobius"/>
    </source>
</evidence>
<sequence>MAPTLPSIRSPLGCPPPVRLDSTFGAVLIGTSLGLTLYGMVVHQCYRYFGTYRNDSSWIKVLVSAILVFETFHVVSSMHICYHYLVTKYSNGEALLSGVWSIDLLSAISGIIIISAQSFFAARVFLLGGRRYRVLVTIAMILLAGELGFFFAATVKAFTFPSFSDFQRYTWLVSAGAALACAADALLTGVLVNLLRSKHTGVERLDQIMDRLIKYTINTGLLTRYDDIYSCLLHTEQNTIVIPRSLSVVNLLSLVFSVLLPSKLIYVAFGIVATKLYANSLLAALNARSSLQYVQGTKSSSETGLSTTLATRREATIFELQGQSNTSTETVAIIEGNQAALAYELVGIAL</sequence>